<evidence type="ECO:0000259" key="2">
    <source>
        <dbReference type="Pfam" id="PF00561"/>
    </source>
</evidence>
<evidence type="ECO:0000256" key="1">
    <source>
        <dbReference type="ARBA" id="ARBA00022801"/>
    </source>
</evidence>
<dbReference type="GO" id="GO:0016787">
    <property type="term" value="F:hydrolase activity"/>
    <property type="evidence" value="ECO:0007669"/>
    <property type="project" value="UniProtKB-KW"/>
</dbReference>
<dbReference type="Pfam" id="PF00561">
    <property type="entry name" value="Abhydrolase_1"/>
    <property type="match status" value="1"/>
</dbReference>
<dbReference type="InterPro" id="IPR000073">
    <property type="entry name" value="AB_hydrolase_1"/>
</dbReference>
<dbReference type="PANTHER" id="PTHR43798">
    <property type="entry name" value="MONOACYLGLYCEROL LIPASE"/>
    <property type="match status" value="1"/>
</dbReference>
<dbReference type="PANTHER" id="PTHR43798:SF31">
    <property type="entry name" value="AB HYDROLASE SUPERFAMILY PROTEIN YCLE"/>
    <property type="match status" value="1"/>
</dbReference>
<organism evidence="3 4">
    <name type="scientific">Hydrogenibacillus schlegelii</name>
    <name type="common">Bacillus schlegelii</name>
    <dbReference type="NCBI Taxonomy" id="1484"/>
    <lineage>
        <taxon>Bacteria</taxon>
        <taxon>Bacillati</taxon>
        <taxon>Bacillota</taxon>
        <taxon>Bacilli</taxon>
        <taxon>Bacillales</taxon>
        <taxon>Bacillales Family X. Incertae Sedis</taxon>
        <taxon>Hydrogenibacillus</taxon>
    </lineage>
</organism>
<dbReference type="Proteomes" id="UP000244180">
    <property type="component" value="Unassembled WGS sequence"/>
</dbReference>
<proteinExistence type="predicted"/>
<accession>A0A2T5G3D1</accession>
<dbReference type="Gene3D" id="3.40.50.1820">
    <property type="entry name" value="alpha/beta hydrolase"/>
    <property type="match status" value="1"/>
</dbReference>
<evidence type="ECO:0000313" key="4">
    <source>
        <dbReference type="Proteomes" id="UP000244180"/>
    </source>
</evidence>
<keyword evidence="1 3" id="KW-0378">Hydrolase</keyword>
<reference evidence="3 4" key="1">
    <citation type="submission" date="2017-08" db="EMBL/GenBank/DDBJ databases">
        <title>Burning lignite coal seam in the remote Altai Mountains harbors a hydrogen-driven thermophilic microbial community.</title>
        <authorList>
            <person name="Kadnikov V.V."/>
            <person name="Mardanov A.V."/>
            <person name="Ivasenko D."/>
            <person name="Beletsky A.V."/>
            <person name="Karnachuk O.V."/>
            <person name="Ravin N.V."/>
        </authorList>
    </citation>
    <scope>NUCLEOTIDE SEQUENCE [LARGE SCALE GENOMIC DNA]</scope>
    <source>
        <strain evidence="3">AL33</strain>
    </source>
</reference>
<dbReference type="PRINTS" id="PR00111">
    <property type="entry name" value="ABHYDROLASE"/>
</dbReference>
<evidence type="ECO:0000313" key="3">
    <source>
        <dbReference type="EMBL" id="PTQ50703.1"/>
    </source>
</evidence>
<dbReference type="AlphaFoldDB" id="A0A2T5G3D1"/>
<dbReference type="SUPFAM" id="SSF53474">
    <property type="entry name" value="alpha/beta-Hydrolases"/>
    <property type="match status" value="1"/>
</dbReference>
<name>A0A2T5G3D1_HYDSH</name>
<dbReference type="GO" id="GO:0016020">
    <property type="term" value="C:membrane"/>
    <property type="evidence" value="ECO:0007669"/>
    <property type="project" value="TreeGrafter"/>
</dbReference>
<comment type="caution">
    <text evidence="3">The sequence shown here is derived from an EMBL/GenBank/DDBJ whole genome shotgun (WGS) entry which is preliminary data.</text>
</comment>
<dbReference type="RefSeq" id="WP_273000949.1">
    <property type="nucleotide sequence ID" value="NZ_PEBV01000105.1"/>
</dbReference>
<protein>
    <submittedName>
        <fullName evidence="3">2-hydroxy-6-oxo-6-phenylhexa-2,4-dienoate hydrolase</fullName>
    </submittedName>
</protein>
<gene>
    <name evidence="3" type="ORF">HSCHL_1194</name>
</gene>
<sequence length="282" mass="31768">MPMETLKIKTGAFETHLNRAGNGKESILMIHGSGPGATAYSNWQYALAEFGATYTALAPDLIGFGESTHPDPPPTGVRAWMRLWVRQLLDLLDVLSIERAHLIGNSLGGAVALHLLMEAPHRFERVVLMGPAGAPFPITPELDRIWGFYDDPAEETMQSVIRWFAYDEGFIADRLEEIAKSRLQAALRPEVRRSYEAMFPAPRQRHVDDLVVPESALRRIPHPVLIAHGREDRIVPSETSLHLVRHLPNARLYLLGRCSHWIQIEHKDAFHRMVGAFLRGEI</sequence>
<dbReference type="InterPro" id="IPR050266">
    <property type="entry name" value="AB_hydrolase_sf"/>
</dbReference>
<feature type="domain" description="AB hydrolase-1" evidence="2">
    <location>
        <begin position="27"/>
        <end position="266"/>
    </location>
</feature>
<dbReference type="InterPro" id="IPR029058">
    <property type="entry name" value="AB_hydrolase_fold"/>
</dbReference>
<dbReference type="EMBL" id="PEBV01000105">
    <property type="protein sequence ID" value="PTQ50703.1"/>
    <property type="molecule type" value="Genomic_DNA"/>
</dbReference>